<keyword evidence="5 6" id="KW-0472">Membrane</keyword>
<keyword evidence="3 6" id="KW-0812">Transmembrane</keyword>
<sequence length="206" mass="22692">MVSLYVSGPSWAHALPARVKLIALCLVTFLLFPLDQWWQQAAGLFVTVGFYLSLGTKGRQALKVIGNFAWMVGFIFLLHALFTSLQEGVVLALRLTTLVLLANFLSITTRMEDLMDAVEPLFKPLTVVGLTSRRVALAVALVIRFVPMLLAVYSNLQEAYRARTGRKNSIRLLAPFVIHALKLSDEVAEALSARGGADGYSNRVSR</sequence>
<evidence type="ECO:0000256" key="2">
    <source>
        <dbReference type="ARBA" id="ARBA00008564"/>
    </source>
</evidence>
<evidence type="ECO:0000313" key="7">
    <source>
        <dbReference type="EMBL" id="OKL43897.1"/>
    </source>
</evidence>
<proteinExistence type="inferred from homology"/>
<evidence type="ECO:0000256" key="4">
    <source>
        <dbReference type="ARBA" id="ARBA00022989"/>
    </source>
</evidence>
<dbReference type="CDD" id="cd16914">
    <property type="entry name" value="EcfT"/>
    <property type="match status" value="1"/>
</dbReference>
<name>A0A1U7JGP6_9HYPH</name>
<dbReference type="Proteomes" id="UP000185783">
    <property type="component" value="Unassembled WGS sequence"/>
</dbReference>
<accession>A0A1U7JGP6</accession>
<dbReference type="PANTHER" id="PTHR33514">
    <property type="entry name" value="PROTEIN ABCI12, CHLOROPLASTIC"/>
    <property type="match status" value="1"/>
</dbReference>
<dbReference type="EMBL" id="LVVZ01000015">
    <property type="protein sequence ID" value="OKL43897.1"/>
    <property type="molecule type" value="Genomic_DNA"/>
</dbReference>
<dbReference type="RefSeq" id="WP_028481305.1">
    <property type="nucleotide sequence ID" value="NZ_LVVZ01000015.1"/>
</dbReference>
<comment type="subcellular location">
    <subcellularLocation>
        <location evidence="1">Membrane</location>
        <topology evidence="1">Multi-pass membrane protein</topology>
    </subcellularLocation>
</comment>
<keyword evidence="4 6" id="KW-1133">Transmembrane helix</keyword>
<comment type="caution">
    <text evidence="7">The sequence shown here is derived from an EMBL/GenBank/DDBJ whole genome shotgun (WGS) entry which is preliminary data.</text>
</comment>
<evidence type="ECO:0000313" key="8">
    <source>
        <dbReference type="Proteomes" id="UP000185783"/>
    </source>
</evidence>
<feature type="transmembrane region" description="Helical" evidence="6">
    <location>
        <begin position="135"/>
        <end position="153"/>
    </location>
</feature>
<feature type="transmembrane region" description="Helical" evidence="6">
    <location>
        <begin position="37"/>
        <end position="54"/>
    </location>
</feature>
<dbReference type="InterPro" id="IPR003339">
    <property type="entry name" value="ABC/ECF_trnsptr_transmembrane"/>
</dbReference>
<dbReference type="STRING" id="197461.A3843_09845"/>
<protein>
    <submittedName>
        <fullName evidence="7">ABC transporter permease</fullName>
    </submittedName>
</protein>
<feature type="transmembrane region" description="Helical" evidence="6">
    <location>
        <begin position="61"/>
        <end position="82"/>
    </location>
</feature>
<evidence type="ECO:0000256" key="6">
    <source>
        <dbReference type="SAM" id="Phobius"/>
    </source>
</evidence>
<keyword evidence="8" id="KW-1185">Reference proteome</keyword>
<dbReference type="AlphaFoldDB" id="A0A1U7JGP6"/>
<comment type="similarity">
    <text evidence="2">Belongs to the CbiQ family.</text>
</comment>
<dbReference type="GO" id="GO:0005886">
    <property type="term" value="C:plasma membrane"/>
    <property type="evidence" value="ECO:0007669"/>
    <property type="project" value="UniProtKB-ARBA"/>
</dbReference>
<dbReference type="Pfam" id="PF02361">
    <property type="entry name" value="CbiQ"/>
    <property type="match status" value="1"/>
</dbReference>
<dbReference type="PANTHER" id="PTHR33514:SF13">
    <property type="entry name" value="PROTEIN ABCI12, CHLOROPLASTIC"/>
    <property type="match status" value="1"/>
</dbReference>
<reference evidence="7 8" key="1">
    <citation type="submission" date="2016-03" db="EMBL/GenBank/DDBJ databases">
        <title>Genome sequence of Nesiotobacter sp. nov., a moderately halophilic alphaproteobacterium isolated from the Yellow Sea, China.</title>
        <authorList>
            <person name="Zhang G."/>
            <person name="Zhang R."/>
        </authorList>
    </citation>
    <scope>NUCLEOTIDE SEQUENCE [LARGE SCALE GENOMIC DNA]</scope>
    <source>
        <strain evidence="7 8">WB1-6</strain>
    </source>
</reference>
<gene>
    <name evidence="7" type="ORF">A3843_09845</name>
</gene>
<evidence type="ECO:0000256" key="1">
    <source>
        <dbReference type="ARBA" id="ARBA00004141"/>
    </source>
</evidence>
<evidence type="ECO:0000256" key="3">
    <source>
        <dbReference type="ARBA" id="ARBA00022692"/>
    </source>
</evidence>
<organism evidence="7 8">
    <name type="scientific">Pseudovibrio exalbescens</name>
    <dbReference type="NCBI Taxonomy" id="197461"/>
    <lineage>
        <taxon>Bacteria</taxon>
        <taxon>Pseudomonadati</taxon>
        <taxon>Pseudomonadota</taxon>
        <taxon>Alphaproteobacteria</taxon>
        <taxon>Hyphomicrobiales</taxon>
        <taxon>Stappiaceae</taxon>
        <taxon>Pseudovibrio</taxon>
    </lineage>
</organism>
<evidence type="ECO:0000256" key="5">
    <source>
        <dbReference type="ARBA" id="ARBA00023136"/>
    </source>
</evidence>